<dbReference type="Pfam" id="PF17375">
    <property type="entry name" value="DUF5397"/>
    <property type="match status" value="1"/>
</dbReference>
<evidence type="ECO:0000313" key="1">
    <source>
        <dbReference type="EMBL" id="GJD97236.1"/>
    </source>
</evidence>
<evidence type="ECO:0000313" key="2">
    <source>
        <dbReference type="Proteomes" id="UP001055125"/>
    </source>
</evidence>
<sequence>MGPDQVSEVVFFAHSHYDPVMRQAALESLIGTWRRFGLIGPVYEIVGIGETLPAGDQAMRVRVLETNEEVDYRLSNLLDDPTEV</sequence>
<comment type="caution">
    <text evidence="1">The sequence shown here is derived from an EMBL/GenBank/DDBJ whole genome shotgun (WGS) entry which is preliminary data.</text>
</comment>
<dbReference type="InterPro" id="IPR035335">
    <property type="entry name" value="DUF5397"/>
</dbReference>
<accession>A0ABQ4S281</accession>
<name>A0ABQ4S281_9HYPH</name>
<reference evidence="1" key="1">
    <citation type="journal article" date="2021" name="Front. Microbiol.">
        <title>Comprehensive Comparative Genomics and Phenotyping of Methylobacterium Species.</title>
        <authorList>
            <person name="Alessa O."/>
            <person name="Ogura Y."/>
            <person name="Fujitani Y."/>
            <person name="Takami H."/>
            <person name="Hayashi T."/>
            <person name="Sahin N."/>
            <person name="Tani A."/>
        </authorList>
    </citation>
    <scope>NUCLEOTIDE SEQUENCE</scope>
    <source>
        <strain evidence="1">DSM 19015</strain>
    </source>
</reference>
<keyword evidence="2" id="KW-1185">Reference proteome</keyword>
<protein>
    <submittedName>
        <fullName evidence="1">Uncharacterized protein</fullName>
    </submittedName>
</protein>
<dbReference type="EMBL" id="BPQP01000084">
    <property type="protein sequence ID" value="GJD97236.1"/>
    <property type="molecule type" value="Genomic_DNA"/>
</dbReference>
<organism evidence="1 2">
    <name type="scientific">Methylobacterium iners</name>
    <dbReference type="NCBI Taxonomy" id="418707"/>
    <lineage>
        <taxon>Bacteria</taxon>
        <taxon>Pseudomonadati</taxon>
        <taxon>Pseudomonadota</taxon>
        <taxon>Alphaproteobacteria</taxon>
        <taxon>Hyphomicrobiales</taxon>
        <taxon>Methylobacteriaceae</taxon>
        <taxon>Methylobacterium</taxon>
    </lineage>
</organism>
<dbReference type="Proteomes" id="UP001055125">
    <property type="component" value="Unassembled WGS sequence"/>
</dbReference>
<proteinExistence type="predicted"/>
<reference evidence="1" key="2">
    <citation type="submission" date="2021-08" db="EMBL/GenBank/DDBJ databases">
        <authorList>
            <person name="Tani A."/>
            <person name="Ola A."/>
            <person name="Ogura Y."/>
            <person name="Katsura K."/>
            <person name="Hayashi T."/>
        </authorList>
    </citation>
    <scope>NUCLEOTIDE SEQUENCE</scope>
    <source>
        <strain evidence="1">DSM 19015</strain>
    </source>
</reference>
<gene>
    <name evidence="1" type="ORF">OCOJLMKI_4464</name>
</gene>